<dbReference type="Gene3D" id="1.25.40.20">
    <property type="entry name" value="Ankyrin repeat-containing domain"/>
    <property type="match status" value="1"/>
</dbReference>
<gene>
    <name evidence="4" type="ORF">GCM10022214_08320</name>
</gene>
<organism evidence="4 5">
    <name type="scientific">Actinomadura miaoliensis</name>
    <dbReference type="NCBI Taxonomy" id="430685"/>
    <lineage>
        <taxon>Bacteria</taxon>
        <taxon>Bacillati</taxon>
        <taxon>Actinomycetota</taxon>
        <taxon>Actinomycetes</taxon>
        <taxon>Streptosporangiales</taxon>
        <taxon>Thermomonosporaceae</taxon>
        <taxon>Actinomadura</taxon>
    </lineage>
</organism>
<dbReference type="Pfam" id="PF13581">
    <property type="entry name" value="HATPase_c_2"/>
    <property type="match status" value="1"/>
</dbReference>
<sequence length="288" mass="30752">MEISLDLRLPRDAASVPAARRLLDSSLCALGVDAAIRGDIELMLTEACTNAIRHAGKGEEYTVRVGILDERCVIKVIDSGPGYGAGHGEAPGPLSEHGRGMLLMRALADGVRFGSASRQGALVALEKHLRYGRDSLGSRLADHAADGPWPGSSVRVMSEADPELQEFATRLFELARAGRTEELVAYVDAGVPVNLTNDKGDTLLMLAAYHGHAETVRALVARGADPERANDRGQRPLAGAVFKQEAEVVRALLEGGADPRAGRPSAIETARMFDLTEYLAWFDEATAT</sequence>
<reference evidence="5" key="1">
    <citation type="journal article" date="2019" name="Int. J. Syst. Evol. Microbiol.">
        <title>The Global Catalogue of Microorganisms (GCM) 10K type strain sequencing project: providing services to taxonomists for standard genome sequencing and annotation.</title>
        <authorList>
            <consortium name="The Broad Institute Genomics Platform"/>
            <consortium name="The Broad Institute Genome Sequencing Center for Infectious Disease"/>
            <person name="Wu L."/>
            <person name="Ma J."/>
        </authorList>
    </citation>
    <scope>NUCLEOTIDE SEQUENCE [LARGE SCALE GENOMIC DNA]</scope>
    <source>
        <strain evidence="5">JCM 16702</strain>
    </source>
</reference>
<keyword evidence="2" id="KW-0040">ANK repeat</keyword>
<dbReference type="PANTHER" id="PTHR35526:SF3">
    <property type="entry name" value="ANTI-SIGMA-F FACTOR RSBW"/>
    <property type="match status" value="1"/>
</dbReference>
<keyword evidence="1" id="KW-0418">Kinase</keyword>
<proteinExistence type="predicted"/>
<accession>A0ABP7V4H9</accession>
<dbReference type="InterPro" id="IPR036890">
    <property type="entry name" value="HATPase_C_sf"/>
</dbReference>
<dbReference type="PROSITE" id="PS50088">
    <property type="entry name" value="ANK_REPEAT"/>
    <property type="match status" value="2"/>
</dbReference>
<dbReference type="EMBL" id="BAAAZG010000001">
    <property type="protein sequence ID" value="GAA4058436.1"/>
    <property type="molecule type" value="Genomic_DNA"/>
</dbReference>
<feature type="repeat" description="ANK" evidence="2">
    <location>
        <begin position="232"/>
        <end position="264"/>
    </location>
</feature>
<feature type="domain" description="Histidine kinase/HSP90-like ATPase" evidence="3">
    <location>
        <begin position="10"/>
        <end position="125"/>
    </location>
</feature>
<dbReference type="Proteomes" id="UP001500683">
    <property type="component" value="Unassembled WGS sequence"/>
</dbReference>
<dbReference type="InterPro" id="IPR002110">
    <property type="entry name" value="Ankyrin_rpt"/>
</dbReference>
<dbReference type="SUPFAM" id="SSF48403">
    <property type="entry name" value="Ankyrin repeat"/>
    <property type="match status" value="1"/>
</dbReference>
<dbReference type="Gene3D" id="3.30.565.10">
    <property type="entry name" value="Histidine kinase-like ATPase, C-terminal domain"/>
    <property type="match status" value="1"/>
</dbReference>
<evidence type="ECO:0000313" key="5">
    <source>
        <dbReference type="Proteomes" id="UP001500683"/>
    </source>
</evidence>
<evidence type="ECO:0000259" key="3">
    <source>
        <dbReference type="Pfam" id="PF13581"/>
    </source>
</evidence>
<name>A0ABP7V4H9_9ACTN</name>
<feature type="repeat" description="ANK" evidence="2">
    <location>
        <begin position="199"/>
        <end position="231"/>
    </location>
</feature>
<dbReference type="CDD" id="cd16936">
    <property type="entry name" value="HATPase_RsbW-like"/>
    <property type="match status" value="1"/>
</dbReference>
<evidence type="ECO:0000313" key="4">
    <source>
        <dbReference type="EMBL" id="GAA4058436.1"/>
    </source>
</evidence>
<keyword evidence="5" id="KW-1185">Reference proteome</keyword>
<comment type="caution">
    <text evidence="4">The sequence shown here is derived from an EMBL/GenBank/DDBJ whole genome shotgun (WGS) entry which is preliminary data.</text>
</comment>
<dbReference type="PANTHER" id="PTHR35526">
    <property type="entry name" value="ANTI-SIGMA-F FACTOR RSBW-RELATED"/>
    <property type="match status" value="1"/>
</dbReference>
<protein>
    <recommendedName>
        <fullName evidence="3">Histidine kinase/HSP90-like ATPase domain-containing protein</fullName>
    </recommendedName>
</protein>
<dbReference type="SMART" id="SM00248">
    <property type="entry name" value="ANK"/>
    <property type="match status" value="2"/>
</dbReference>
<dbReference type="InterPro" id="IPR036770">
    <property type="entry name" value="Ankyrin_rpt-contain_sf"/>
</dbReference>
<dbReference type="PROSITE" id="PS50297">
    <property type="entry name" value="ANK_REP_REGION"/>
    <property type="match status" value="2"/>
</dbReference>
<keyword evidence="1" id="KW-0723">Serine/threonine-protein kinase</keyword>
<keyword evidence="1" id="KW-0808">Transferase</keyword>
<evidence type="ECO:0000256" key="1">
    <source>
        <dbReference type="ARBA" id="ARBA00022527"/>
    </source>
</evidence>
<dbReference type="Pfam" id="PF12796">
    <property type="entry name" value="Ank_2"/>
    <property type="match status" value="1"/>
</dbReference>
<dbReference type="SUPFAM" id="SSF55874">
    <property type="entry name" value="ATPase domain of HSP90 chaperone/DNA topoisomerase II/histidine kinase"/>
    <property type="match status" value="1"/>
</dbReference>
<evidence type="ECO:0000256" key="2">
    <source>
        <dbReference type="PROSITE-ProRule" id="PRU00023"/>
    </source>
</evidence>
<dbReference type="InterPro" id="IPR003594">
    <property type="entry name" value="HATPase_dom"/>
</dbReference>
<dbReference type="InterPro" id="IPR050267">
    <property type="entry name" value="Anti-sigma-factor_SerPK"/>
</dbReference>